<name>A0A8J7Z2D4_9CYAN</name>
<protein>
    <recommendedName>
        <fullName evidence="3">Isopropylmalate/homocitrate/citramalate synthases</fullName>
    </recommendedName>
</protein>
<evidence type="ECO:0000313" key="2">
    <source>
        <dbReference type="Proteomes" id="UP000646053"/>
    </source>
</evidence>
<dbReference type="EMBL" id="WVIE01000005">
    <property type="protein sequence ID" value="NDJ16883.1"/>
    <property type="molecule type" value="Genomic_DNA"/>
</dbReference>
<dbReference type="Pfam" id="PF23856">
    <property type="entry name" value="DUF7219"/>
    <property type="match status" value="1"/>
</dbReference>
<evidence type="ECO:0000313" key="1">
    <source>
        <dbReference type="EMBL" id="NDJ16883.1"/>
    </source>
</evidence>
<dbReference type="InterPro" id="IPR055643">
    <property type="entry name" value="DUF7219"/>
</dbReference>
<accession>A0A8J7Z2D4</accession>
<comment type="caution">
    <text evidence="1">The sequence shown here is derived from an EMBL/GenBank/DDBJ whole genome shotgun (WGS) entry which is preliminary data.</text>
</comment>
<sequence length="83" mass="9635">MSDQYNFLYPRSRYRGAVKPENLVFNANLQEFSQRVSYISCLETGGKLSPEESYREIRSLWKQLKKSRKQLGIGTNNPNSDNS</sequence>
<keyword evidence="2" id="KW-1185">Reference proteome</keyword>
<gene>
    <name evidence="1" type="ORF">GS601_06190</name>
</gene>
<dbReference type="AlphaFoldDB" id="A0A8J7Z2D4"/>
<evidence type="ECO:0008006" key="3">
    <source>
        <dbReference type="Google" id="ProtNLM"/>
    </source>
</evidence>
<dbReference type="Proteomes" id="UP000646053">
    <property type="component" value="Unassembled WGS sequence"/>
</dbReference>
<organism evidence="1 2">
    <name type="scientific">Myxacorys almedinensis A</name>
    <dbReference type="NCBI Taxonomy" id="2690445"/>
    <lineage>
        <taxon>Bacteria</taxon>
        <taxon>Bacillati</taxon>
        <taxon>Cyanobacteriota</taxon>
        <taxon>Cyanophyceae</taxon>
        <taxon>Leptolyngbyales</taxon>
        <taxon>Leptolyngbyaceae</taxon>
        <taxon>Myxacorys</taxon>
        <taxon>Myxacorys almedinensis</taxon>
    </lineage>
</organism>
<reference evidence="1" key="1">
    <citation type="submission" date="2019-12" db="EMBL/GenBank/DDBJ databases">
        <title>High-Quality draft genome sequences of three cyanobacteria isolated from the limestone walls of the Old Cathedral of Coimbra.</title>
        <authorList>
            <person name="Tiago I."/>
            <person name="Soares F."/>
            <person name="Portugal A."/>
        </authorList>
    </citation>
    <scope>NUCLEOTIDE SEQUENCE</scope>
    <source>
        <strain evidence="1">A</strain>
    </source>
</reference>
<dbReference type="RefSeq" id="WP_162422391.1">
    <property type="nucleotide sequence ID" value="NZ_WVIE01000005.1"/>
</dbReference>
<proteinExistence type="predicted"/>